<reference evidence="2" key="2">
    <citation type="journal article" date="2023" name="Int. J. Mol. Sci.">
        <title>De Novo Assembly and Annotation of 11 Diverse Shrub Willow (Salix) Genomes Reveals Novel Gene Organization in Sex-Linked Regions.</title>
        <authorList>
            <person name="Hyden B."/>
            <person name="Feng K."/>
            <person name="Yates T.B."/>
            <person name="Jawdy S."/>
            <person name="Cereghino C."/>
            <person name="Smart L.B."/>
            <person name="Muchero W."/>
        </authorList>
    </citation>
    <scope>NUCLEOTIDE SEQUENCE</scope>
    <source>
        <tissue evidence="2">Shoot tip</tissue>
    </source>
</reference>
<gene>
    <name evidence="2" type="ORF">OIU77_012032</name>
</gene>
<feature type="transmembrane region" description="Helical" evidence="1">
    <location>
        <begin position="20"/>
        <end position="39"/>
    </location>
</feature>
<evidence type="ECO:0000313" key="2">
    <source>
        <dbReference type="EMBL" id="KAJ6322068.1"/>
    </source>
</evidence>
<sequence>MSFLIPLRLLSFNALIPVRARVLFGFCFIRFFVSAICWYKLKLNNIPQTFITLLACYDQDLCLY</sequence>
<dbReference type="EMBL" id="JAPFFI010000023">
    <property type="protein sequence ID" value="KAJ6322068.1"/>
    <property type="molecule type" value="Genomic_DNA"/>
</dbReference>
<keyword evidence="3" id="KW-1185">Reference proteome</keyword>
<evidence type="ECO:0000256" key="1">
    <source>
        <dbReference type="SAM" id="Phobius"/>
    </source>
</evidence>
<keyword evidence="1" id="KW-1133">Transmembrane helix</keyword>
<accession>A0ABQ9A291</accession>
<proteinExistence type="predicted"/>
<name>A0ABQ9A291_9ROSI</name>
<protein>
    <submittedName>
        <fullName evidence="2">Uncharacterized protein</fullName>
    </submittedName>
</protein>
<keyword evidence="1" id="KW-0472">Membrane</keyword>
<reference evidence="2" key="1">
    <citation type="submission" date="2022-10" db="EMBL/GenBank/DDBJ databases">
        <authorList>
            <person name="Hyden B.L."/>
            <person name="Feng K."/>
            <person name="Yates T."/>
            <person name="Jawdy S."/>
            <person name="Smart L.B."/>
            <person name="Muchero W."/>
        </authorList>
    </citation>
    <scope>NUCLEOTIDE SEQUENCE</scope>
    <source>
        <tissue evidence="2">Shoot tip</tissue>
    </source>
</reference>
<organism evidence="2 3">
    <name type="scientific">Salix suchowensis</name>
    <dbReference type="NCBI Taxonomy" id="1278906"/>
    <lineage>
        <taxon>Eukaryota</taxon>
        <taxon>Viridiplantae</taxon>
        <taxon>Streptophyta</taxon>
        <taxon>Embryophyta</taxon>
        <taxon>Tracheophyta</taxon>
        <taxon>Spermatophyta</taxon>
        <taxon>Magnoliopsida</taxon>
        <taxon>eudicotyledons</taxon>
        <taxon>Gunneridae</taxon>
        <taxon>Pentapetalae</taxon>
        <taxon>rosids</taxon>
        <taxon>fabids</taxon>
        <taxon>Malpighiales</taxon>
        <taxon>Salicaceae</taxon>
        <taxon>Saliceae</taxon>
        <taxon>Salix</taxon>
    </lineage>
</organism>
<comment type="caution">
    <text evidence="2">The sequence shown here is derived from an EMBL/GenBank/DDBJ whole genome shotgun (WGS) entry which is preliminary data.</text>
</comment>
<keyword evidence="1" id="KW-0812">Transmembrane</keyword>
<evidence type="ECO:0000313" key="3">
    <source>
        <dbReference type="Proteomes" id="UP001141253"/>
    </source>
</evidence>
<dbReference type="Proteomes" id="UP001141253">
    <property type="component" value="Chromosome 8"/>
</dbReference>